<keyword evidence="8" id="KW-1185">Reference proteome</keyword>
<evidence type="ECO:0000313" key="7">
    <source>
        <dbReference type="EMBL" id="CDZ24921.1"/>
    </source>
</evidence>
<dbReference type="PANTHER" id="PTHR43471">
    <property type="entry name" value="ABC TRANSPORTER PERMEASE"/>
    <property type="match status" value="1"/>
</dbReference>
<evidence type="ECO:0000256" key="5">
    <source>
        <dbReference type="SAM" id="Phobius"/>
    </source>
</evidence>
<proteinExistence type="predicted"/>
<evidence type="ECO:0000256" key="2">
    <source>
        <dbReference type="ARBA" id="ARBA00022692"/>
    </source>
</evidence>
<dbReference type="Proteomes" id="UP000032431">
    <property type="component" value="Chromosome I"/>
</dbReference>
<dbReference type="OrthoDB" id="9768837at2"/>
<dbReference type="KEGG" id="ccel:CCDG5_1823"/>
<feature type="transmembrane region" description="Helical" evidence="5">
    <location>
        <begin position="319"/>
        <end position="337"/>
    </location>
</feature>
<evidence type="ECO:0000256" key="1">
    <source>
        <dbReference type="ARBA" id="ARBA00004141"/>
    </source>
</evidence>
<dbReference type="PANTHER" id="PTHR43471:SF3">
    <property type="entry name" value="ABC TRANSPORTER PERMEASE PROTEIN NATB"/>
    <property type="match status" value="1"/>
</dbReference>
<keyword evidence="4 5" id="KW-0472">Membrane</keyword>
<sequence length="419" mass="45138">MKRILTVLGFTFREQARKKSFIISTVITYLLIILVMCIPNIVNAFSNSSDSGSTSGGKKGIEKRDVYVIDVGGVFSGSTDILSSASDKLNFIFKEPSEKSALINKIKDNGDLSLIELTLNNGVPSFNLYVKSVMSNASSGDELASVVRRAYNTKVLKEAGVASQVTDKVAADISYSSIPVGKGTIGGMFGSFAVTILLFFAIYMFGYWVAMSIASEKTSRVMEVLITSTKPSHIVIGKSLGMGLLGLCDMLGLIIVAAIGYFFVYPKDFALGGMSINLGFSPMAVIMMIVYFIFGFALYAMFNAVCGATVSKAEDIQQAVMPISIISIASFYFAYMTSMSPESPAAIAASLIPFSAPFSMPSRMVSANVPAWQIILSLLLLAASAVLMCWISIKLYSSAVLHYGKRLKISELVRMSKSK</sequence>
<dbReference type="Pfam" id="PF12698">
    <property type="entry name" value="ABC2_membrane_3"/>
    <property type="match status" value="1"/>
</dbReference>
<dbReference type="InterPro" id="IPR013525">
    <property type="entry name" value="ABC2_TM"/>
</dbReference>
<feature type="transmembrane region" description="Helical" evidence="5">
    <location>
        <begin position="284"/>
        <end position="307"/>
    </location>
</feature>
<protein>
    <submittedName>
        <fullName evidence="7">Sodium ABC transporter permease</fullName>
    </submittedName>
</protein>
<evidence type="ECO:0000259" key="6">
    <source>
        <dbReference type="Pfam" id="PF12698"/>
    </source>
</evidence>
<feature type="transmembrane region" description="Helical" evidence="5">
    <location>
        <begin position="372"/>
        <end position="393"/>
    </location>
</feature>
<feature type="transmembrane region" description="Helical" evidence="5">
    <location>
        <begin position="21"/>
        <end position="42"/>
    </location>
</feature>
<gene>
    <name evidence="7" type="ORF">CCDG5_1823</name>
</gene>
<evidence type="ECO:0000256" key="3">
    <source>
        <dbReference type="ARBA" id="ARBA00022989"/>
    </source>
</evidence>
<accession>A0A078KMJ1</accession>
<dbReference type="STRING" id="29343.CCDG5_1823"/>
<dbReference type="AlphaFoldDB" id="A0A078KMJ1"/>
<dbReference type="GO" id="GO:0016020">
    <property type="term" value="C:membrane"/>
    <property type="evidence" value="ECO:0007669"/>
    <property type="project" value="UniProtKB-SubCell"/>
</dbReference>
<keyword evidence="3 5" id="KW-1133">Transmembrane helix</keyword>
<feature type="transmembrane region" description="Helical" evidence="5">
    <location>
        <begin position="240"/>
        <end position="264"/>
    </location>
</feature>
<reference evidence="8" key="1">
    <citation type="submission" date="2014-07" db="EMBL/GenBank/DDBJ databases">
        <authorList>
            <person name="Wibberg D."/>
        </authorList>
    </citation>
    <scope>NUCLEOTIDE SEQUENCE [LARGE SCALE GENOMIC DNA]</scope>
    <source>
        <strain evidence="8">DG5</strain>
    </source>
</reference>
<dbReference type="HOGENOM" id="CLU_046841_2_0_9"/>
<comment type="subcellular location">
    <subcellularLocation>
        <location evidence="1">Membrane</location>
        <topology evidence="1">Multi-pass membrane protein</topology>
    </subcellularLocation>
</comment>
<dbReference type="PATRIC" id="fig|29343.3.peg.1915"/>
<name>A0A078KMJ1_9FIRM</name>
<organism evidence="7 8">
    <name type="scientific">[Clostridium] cellulosi</name>
    <dbReference type="NCBI Taxonomy" id="29343"/>
    <lineage>
        <taxon>Bacteria</taxon>
        <taxon>Bacillati</taxon>
        <taxon>Bacillota</taxon>
        <taxon>Clostridia</taxon>
        <taxon>Eubacteriales</taxon>
        <taxon>Oscillospiraceae</taxon>
        <taxon>Oscillospiraceae incertae sedis</taxon>
    </lineage>
</organism>
<feature type="transmembrane region" description="Helical" evidence="5">
    <location>
        <begin position="185"/>
        <end position="210"/>
    </location>
</feature>
<keyword evidence="2 5" id="KW-0812">Transmembrane</keyword>
<evidence type="ECO:0000313" key="8">
    <source>
        <dbReference type="Proteomes" id="UP000032431"/>
    </source>
</evidence>
<dbReference type="EMBL" id="LM995447">
    <property type="protein sequence ID" value="CDZ24921.1"/>
    <property type="molecule type" value="Genomic_DNA"/>
</dbReference>
<evidence type="ECO:0000256" key="4">
    <source>
        <dbReference type="ARBA" id="ARBA00023136"/>
    </source>
</evidence>
<feature type="domain" description="ABC-2 type transporter transmembrane" evidence="6">
    <location>
        <begin position="19"/>
        <end position="393"/>
    </location>
</feature>
<dbReference type="GO" id="GO:0140359">
    <property type="term" value="F:ABC-type transporter activity"/>
    <property type="evidence" value="ECO:0007669"/>
    <property type="project" value="InterPro"/>
</dbReference>